<dbReference type="Pfam" id="PF10011">
    <property type="entry name" value="DUF2254"/>
    <property type="match status" value="1"/>
</dbReference>
<sequence length="436" mass="49465">MNRSVAMKYILKIKDSIWVTPVFYCLLAVILALIAVYTDINVLPRLDFELPFFLATEVDLAKEILGSISGALLTMTTITFSTIMVVLTTYSSQFSPRVLTNFVNDRRTMRVLGVFMGGFLYSILSLAFMQQATFEGEVISAIVAVLLAVLCLFFFAYFIHFVASSIQVSNLIDSLVDDVKDEIDREGERLDQAHVSVTSLKPEMVEQYDETTVLSSESFGFIQFIDHDDLFQWAKKNDAVIRVTPLIGEFVTTSTEILTISHGKDVEVPDSLISNVTIGREQNVYQDVDYGLHKIVDVALRALSPGINDPNTAVQCIHYLTEALIKSFKHTGTYVIYHDDRYLGRLITRRSSVEEKLYNVLSQISFYGREDVVVLETLLESMQNIALNSSEDVKQEIRPFSRYIYDRFDEAVLHEVDHKFINSRKMALDEALNEAR</sequence>
<dbReference type="OrthoDB" id="2955631at2"/>
<proteinExistence type="predicted"/>
<name>A0A558AVF8_9STAP</name>
<dbReference type="Proteomes" id="UP000315103">
    <property type="component" value="Unassembled WGS sequence"/>
</dbReference>
<comment type="caution">
    <text evidence="2">The sequence shown here is derived from an EMBL/GenBank/DDBJ whole genome shotgun (WGS) entry which is preliminary data.</text>
</comment>
<evidence type="ECO:0000256" key="1">
    <source>
        <dbReference type="SAM" id="Phobius"/>
    </source>
</evidence>
<evidence type="ECO:0000313" key="2">
    <source>
        <dbReference type="EMBL" id="TVT28247.1"/>
    </source>
</evidence>
<feature type="transmembrane region" description="Helical" evidence="1">
    <location>
        <begin position="138"/>
        <end position="159"/>
    </location>
</feature>
<feature type="transmembrane region" description="Helical" evidence="1">
    <location>
        <begin position="21"/>
        <end position="44"/>
    </location>
</feature>
<reference evidence="2 3" key="1">
    <citation type="submission" date="2019-07" db="EMBL/GenBank/DDBJ databases">
        <title>Salinicoccus cyprini sp. nov., isolated from gastro-intestinal tract of mirror carp, Cyprinus carpio var. specularis, collected from Gobind Sagar Reservoir, Himachal Pradesh, India.</title>
        <authorList>
            <person name="Talwar C."/>
            <person name="Singh A.K."/>
            <person name="Lal R."/>
            <person name="Negi R.K."/>
        </authorList>
    </citation>
    <scope>NUCLEOTIDE SEQUENCE [LARGE SCALE GENOMIC DNA]</scope>
    <source>
        <strain evidence="2 3">CT19</strain>
    </source>
</reference>
<feature type="transmembrane region" description="Helical" evidence="1">
    <location>
        <begin position="111"/>
        <end position="132"/>
    </location>
</feature>
<evidence type="ECO:0000313" key="3">
    <source>
        <dbReference type="Proteomes" id="UP000315103"/>
    </source>
</evidence>
<dbReference type="InterPro" id="IPR018723">
    <property type="entry name" value="DUF2254_membrane"/>
</dbReference>
<keyword evidence="1" id="KW-0472">Membrane</keyword>
<dbReference type="AlphaFoldDB" id="A0A558AVF8"/>
<keyword evidence="1" id="KW-1133">Transmembrane helix</keyword>
<feature type="transmembrane region" description="Helical" evidence="1">
    <location>
        <begin position="64"/>
        <end position="90"/>
    </location>
</feature>
<protein>
    <submittedName>
        <fullName evidence="2">DUF2254 domain-containing protein</fullName>
    </submittedName>
</protein>
<gene>
    <name evidence="2" type="ORF">FO441_07490</name>
</gene>
<accession>A0A558AVF8</accession>
<keyword evidence="3" id="KW-1185">Reference proteome</keyword>
<organism evidence="2 3">
    <name type="scientific">Salinicoccus cyprini</name>
    <dbReference type="NCBI Taxonomy" id="2493691"/>
    <lineage>
        <taxon>Bacteria</taxon>
        <taxon>Bacillati</taxon>
        <taxon>Bacillota</taxon>
        <taxon>Bacilli</taxon>
        <taxon>Bacillales</taxon>
        <taxon>Staphylococcaceae</taxon>
        <taxon>Salinicoccus</taxon>
    </lineage>
</organism>
<dbReference type="EMBL" id="VMSJ01000002">
    <property type="protein sequence ID" value="TVT28247.1"/>
    <property type="molecule type" value="Genomic_DNA"/>
</dbReference>
<keyword evidence="1" id="KW-0812">Transmembrane</keyword>